<dbReference type="InterPro" id="IPR036388">
    <property type="entry name" value="WH-like_DNA-bd_sf"/>
</dbReference>
<evidence type="ECO:0000256" key="2">
    <source>
        <dbReference type="ARBA" id="ARBA00023125"/>
    </source>
</evidence>
<sequence>MSKSSPAPVPTRKASARTANPQAVVDLERYTPAFFTWIANKLSGGASSAYLSAFNVGIETWRLLVLLAIEKSLTAQAISRTIGMDKASVSRAFKSMQTRGLITIALDDADGRLRVATITPAGRAMHDEILGLAMERERAFLAVLNGQERETLIGLLRRLHDNLPAVEKATHDYLSHHYPHAKLRRVRGDEP</sequence>
<accession>A0A167GJ38</accession>
<evidence type="ECO:0000256" key="1">
    <source>
        <dbReference type="ARBA" id="ARBA00023015"/>
    </source>
</evidence>
<proteinExistence type="predicted"/>
<gene>
    <name evidence="5" type="ORF">LPB072_21890</name>
    <name evidence="6" type="ORF">LPB72_21275</name>
</gene>
<dbReference type="GO" id="GO:0003677">
    <property type="term" value="F:DNA binding"/>
    <property type="evidence" value="ECO:0007669"/>
    <property type="project" value="UniProtKB-KW"/>
</dbReference>
<dbReference type="STRING" id="1763535.LPB072_21890"/>
<dbReference type="EMBL" id="LVWD01000042">
    <property type="protein sequence ID" value="OAD39515.1"/>
    <property type="molecule type" value="Genomic_DNA"/>
</dbReference>
<dbReference type="SUPFAM" id="SSF46785">
    <property type="entry name" value="Winged helix' DNA-binding domain"/>
    <property type="match status" value="1"/>
</dbReference>
<evidence type="ECO:0000313" key="6">
    <source>
        <dbReference type="EMBL" id="OAD39515.1"/>
    </source>
</evidence>
<keyword evidence="1" id="KW-0805">Transcription regulation</keyword>
<keyword evidence="7" id="KW-1185">Reference proteome</keyword>
<dbReference type="PRINTS" id="PR00598">
    <property type="entry name" value="HTHMARR"/>
</dbReference>
<dbReference type="Pfam" id="PF12802">
    <property type="entry name" value="MarR_2"/>
    <property type="match status" value="1"/>
</dbReference>
<dbReference type="RefSeq" id="WP_066096065.1">
    <property type="nucleotide sequence ID" value="NZ_CP017476.1"/>
</dbReference>
<dbReference type="Gene3D" id="1.10.10.10">
    <property type="entry name" value="Winged helix-like DNA-binding domain superfamily/Winged helix DNA-binding domain"/>
    <property type="match status" value="1"/>
</dbReference>
<dbReference type="InterPro" id="IPR052067">
    <property type="entry name" value="Metal_resp_HTH_trans_reg"/>
</dbReference>
<dbReference type="GO" id="GO:0003700">
    <property type="term" value="F:DNA-binding transcription factor activity"/>
    <property type="evidence" value="ECO:0007669"/>
    <property type="project" value="InterPro"/>
</dbReference>
<dbReference type="KEGG" id="hyl:LPB072_21890"/>
<dbReference type="InterPro" id="IPR036390">
    <property type="entry name" value="WH_DNA-bd_sf"/>
</dbReference>
<reference evidence="6 7" key="1">
    <citation type="submission" date="2016-02" db="EMBL/GenBank/DDBJ databases">
        <title>Draft genome sequence of Hydrogenophaga sp. LPB0072.</title>
        <authorList>
            <person name="Shin S.-K."/>
            <person name="Yi H."/>
        </authorList>
    </citation>
    <scope>NUCLEOTIDE SEQUENCE [LARGE SCALE GENOMIC DNA]</scope>
    <source>
        <strain evidence="6 7">LPB0072</strain>
    </source>
</reference>
<feature type="domain" description="HTH marR-type" evidence="4">
    <location>
        <begin position="20"/>
        <end position="161"/>
    </location>
</feature>
<dbReference type="EMBL" id="CP017476">
    <property type="protein sequence ID" value="AOW15062.1"/>
    <property type="molecule type" value="Genomic_DNA"/>
</dbReference>
<evidence type="ECO:0000313" key="8">
    <source>
        <dbReference type="Proteomes" id="UP000185680"/>
    </source>
</evidence>
<keyword evidence="2" id="KW-0238">DNA-binding</keyword>
<dbReference type="PANTHER" id="PTHR35790:SF4">
    <property type="entry name" value="HTH-TYPE TRANSCRIPTIONAL REGULATOR PCHR"/>
    <property type="match status" value="1"/>
</dbReference>
<keyword evidence="3" id="KW-0804">Transcription</keyword>
<evidence type="ECO:0000259" key="4">
    <source>
        <dbReference type="PROSITE" id="PS50995"/>
    </source>
</evidence>
<dbReference type="OrthoDB" id="8906692at2"/>
<dbReference type="AlphaFoldDB" id="A0A167GJ38"/>
<dbReference type="Proteomes" id="UP000185680">
    <property type="component" value="Chromosome"/>
</dbReference>
<evidence type="ECO:0000313" key="5">
    <source>
        <dbReference type="EMBL" id="AOW15062.1"/>
    </source>
</evidence>
<name>A0A167GJ38_9BURK</name>
<protein>
    <recommendedName>
        <fullName evidence="4">HTH marR-type domain-containing protein</fullName>
    </recommendedName>
</protein>
<evidence type="ECO:0000256" key="3">
    <source>
        <dbReference type="ARBA" id="ARBA00023163"/>
    </source>
</evidence>
<dbReference type="PANTHER" id="PTHR35790">
    <property type="entry name" value="HTH-TYPE TRANSCRIPTIONAL REGULATOR PCHR"/>
    <property type="match status" value="1"/>
</dbReference>
<dbReference type="SMART" id="SM00347">
    <property type="entry name" value="HTH_MARR"/>
    <property type="match status" value="1"/>
</dbReference>
<dbReference type="InterPro" id="IPR000835">
    <property type="entry name" value="HTH_MarR-typ"/>
</dbReference>
<organism evidence="5 8">
    <name type="scientific">Hydrogenophaga crassostreae</name>
    <dbReference type="NCBI Taxonomy" id="1763535"/>
    <lineage>
        <taxon>Bacteria</taxon>
        <taxon>Pseudomonadati</taxon>
        <taxon>Pseudomonadota</taxon>
        <taxon>Betaproteobacteria</taxon>
        <taxon>Burkholderiales</taxon>
        <taxon>Comamonadaceae</taxon>
        <taxon>Hydrogenophaga</taxon>
    </lineage>
</organism>
<reference evidence="5 8" key="2">
    <citation type="submission" date="2016-10" db="EMBL/GenBank/DDBJ databases">
        <title>Hydorgenophaga sp. LPB0072 isolated from gastropod.</title>
        <authorList>
            <person name="Kim E."/>
            <person name="Yi H."/>
        </authorList>
    </citation>
    <scope>NUCLEOTIDE SEQUENCE [LARGE SCALE GENOMIC DNA]</scope>
    <source>
        <strain evidence="5 8">LPB0072</strain>
    </source>
</reference>
<evidence type="ECO:0000313" key="7">
    <source>
        <dbReference type="Proteomes" id="UP000185657"/>
    </source>
</evidence>
<dbReference type="Proteomes" id="UP000185657">
    <property type="component" value="Unassembled WGS sequence"/>
</dbReference>
<dbReference type="PROSITE" id="PS50995">
    <property type="entry name" value="HTH_MARR_2"/>
    <property type="match status" value="1"/>
</dbReference>